<evidence type="ECO:0000313" key="1">
    <source>
        <dbReference type="EMBL" id="KAK4143116.1"/>
    </source>
</evidence>
<dbReference type="RefSeq" id="XP_062636487.1">
    <property type="nucleotide sequence ID" value="XM_062780891.1"/>
</dbReference>
<keyword evidence="2" id="KW-1185">Reference proteome</keyword>
<reference evidence="1" key="2">
    <citation type="submission" date="2023-05" db="EMBL/GenBank/DDBJ databases">
        <authorList>
            <consortium name="Lawrence Berkeley National Laboratory"/>
            <person name="Steindorff A."/>
            <person name="Hensen N."/>
            <person name="Bonometti L."/>
            <person name="Westerberg I."/>
            <person name="Brannstrom I.O."/>
            <person name="Guillou S."/>
            <person name="Cros-Aarteil S."/>
            <person name="Calhoun S."/>
            <person name="Haridas S."/>
            <person name="Kuo A."/>
            <person name="Mondo S."/>
            <person name="Pangilinan J."/>
            <person name="Riley R."/>
            <person name="Labutti K."/>
            <person name="Andreopoulos B."/>
            <person name="Lipzen A."/>
            <person name="Chen C."/>
            <person name="Yanf M."/>
            <person name="Daum C."/>
            <person name="Ng V."/>
            <person name="Clum A."/>
            <person name="Ohm R."/>
            <person name="Martin F."/>
            <person name="Silar P."/>
            <person name="Natvig D."/>
            <person name="Lalanne C."/>
            <person name="Gautier V."/>
            <person name="Ament-Velasquez S.L."/>
            <person name="Kruys A."/>
            <person name="Hutchinson M.I."/>
            <person name="Powell A.J."/>
            <person name="Barry K."/>
            <person name="Miller A.N."/>
            <person name="Grigoriev I.V."/>
            <person name="Debuchy R."/>
            <person name="Gladieux P."/>
            <person name="Thoren M.H."/>
            <person name="Johannesson H."/>
        </authorList>
    </citation>
    <scope>NUCLEOTIDE SEQUENCE</scope>
    <source>
        <strain evidence="1">CBS 141.50</strain>
    </source>
</reference>
<organism evidence="1 2">
    <name type="scientific">Dichotomopilus funicola</name>
    <dbReference type="NCBI Taxonomy" id="1934379"/>
    <lineage>
        <taxon>Eukaryota</taxon>
        <taxon>Fungi</taxon>
        <taxon>Dikarya</taxon>
        <taxon>Ascomycota</taxon>
        <taxon>Pezizomycotina</taxon>
        <taxon>Sordariomycetes</taxon>
        <taxon>Sordariomycetidae</taxon>
        <taxon>Sordariales</taxon>
        <taxon>Chaetomiaceae</taxon>
        <taxon>Dichotomopilus</taxon>
    </lineage>
</organism>
<reference evidence="1" key="1">
    <citation type="journal article" date="2023" name="Mol. Phylogenet. Evol.">
        <title>Genome-scale phylogeny and comparative genomics of the fungal order Sordariales.</title>
        <authorList>
            <person name="Hensen N."/>
            <person name="Bonometti L."/>
            <person name="Westerberg I."/>
            <person name="Brannstrom I.O."/>
            <person name="Guillou S."/>
            <person name="Cros-Aarteil S."/>
            <person name="Calhoun S."/>
            <person name="Haridas S."/>
            <person name="Kuo A."/>
            <person name="Mondo S."/>
            <person name="Pangilinan J."/>
            <person name="Riley R."/>
            <person name="LaButti K."/>
            <person name="Andreopoulos B."/>
            <person name="Lipzen A."/>
            <person name="Chen C."/>
            <person name="Yan M."/>
            <person name="Daum C."/>
            <person name="Ng V."/>
            <person name="Clum A."/>
            <person name="Steindorff A."/>
            <person name="Ohm R.A."/>
            <person name="Martin F."/>
            <person name="Silar P."/>
            <person name="Natvig D.O."/>
            <person name="Lalanne C."/>
            <person name="Gautier V."/>
            <person name="Ament-Velasquez S.L."/>
            <person name="Kruys A."/>
            <person name="Hutchinson M.I."/>
            <person name="Powell A.J."/>
            <person name="Barry K."/>
            <person name="Miller A.N."/>
            <person name="Grigoriev I.V."/>
            <person name="Debuchy R."/>
            <person name="Gladieux P."/>
            <person name="Hiltunen Thoren M."/>
            <person name="Johannesson H."/>
        </authorList>
    </citation>
    <scope>NUCLEOTIDE SEQUENCE</scope>
    <source>
        <strain evidence="1">CBS 141.50</strain>
    </source>
</reference>
<evidence type="ECO:0008006" key="3">
    <source>
        <dbReference type="Google" id="ProtNLM"/>
    </source>
</evidence>
<dbReference type="GeneID" id="87817504"/>
<evidence type="ECO:0000313" key="2">
    <source>
        <dbReference type="Proteomes" id="UP001302676"/>
    </source>
</evidence>
<dbReference type="AlphaFoldDB" id="A0AAN6V3Z2"/>
<gene>
    <name evidence="1" type="ORF">C8A04DRAFT_29132</name>
</gene>
<dbReference type="Proteomes" id="UP001302676">
    <property type="component" value="Unassembled WGS sequence"/>
</dbReference>
<sequence length="75" mass="8855">MALKIFSARSYLINEYARTAYKKGVVLKLMGQHGAASKRFEEAYQIFKRLRPQDHRTAEDLTERDFDQLVGFWSR</sequence>
<accession>A0AAN6V3Z2</accession>
<dbReference type="EMBL" id="MU853589">
    <property type="protein sequence ID" value="KAK4143116.1"/>
    <property type="molecule type" value="Genomic_DNA"/>
</dbReference>
<name>A0AAN6V3Z2_9PEZI</name>
<comment type="caution">
    <text evidence="1">The sequence shown here is derived from an EMBL/GenBank/DDBJ whole genome shotgun (WGS) entry which is preliminary data.</text>
</comment>
<protein>
    <recommendedName>
        <fullName evidence="3">Tetratricopeptide repeat protein</fullName>
    </recommendedName>
</protein>
<proteinExistence type="predicted"/>